<dbReference type="CDD" id="cd03196">
    <property type="entry name" value="GST_C_5"/>
    <property type="match status" value="1"/>
</dbReference>
<dbReference type="GO" id="GO:0005737">
    <property type="term" value="C:cytoplasm"/>
    <property type="evidence" value="ECO:0007669"/>
    <property type="project" value="TreeGrafter"/>
</dbReference>
<dbReference type="InterPro" id="IPR036282">
    <property type="entry name" value="Glutathione-S-Trfase_C_sf"/>
</dbReference>
<dbReference type="GO" id="GO:0016740">
    <property type="term" value="F:transferase activity"/>
    <property type="evidence" value="ECO:0007669"/>
    <property type="project" value="UniProtKB-KW"/>
</dbReference>
<dbReference type="PROSITE" id="PS50404">
    <property type="entry name" value="GST_NTER"/>
    <property type="match status" value="1"/>
</dbReference>
<feature type="domain" description="GST N-terminal" evidence="1">
    <location>
        <begin position="1"/>
        <end position="79"/>
    </location>
</feature>
<dbReference type="PANTHER" id="PTHR43968:SF6">
    <property type="entry name" value="GLUTATHIONE S-TRANSFERASE OMEGA"/>
    <property type="match status" value="1"/>
</dbReference>
<dbReference type="InterPro" id="IPR004045">
    <property type="entry name" value="Glutathione_S-Trfase_N"/>
</dbReference>
<dbReference type="Gene3D" id="3.40.30.10">
    <property type="entry name" value="Glutaredoxin"/>
    <property type="match status" value="1"/>
</dbReference>
<dbReference type="PANTHER" id="PTHR43968">
    <property type="match status" value="1"/>
</dbReference>
<protein>
    <submittedName>
        <fullName evidence="2">Glutathione S-transferase family protein</fullName>
    </submittedName>
</protein>
<gene>
    <name evidence="2" type="ORF">MGWOODY_Smn1413</name>
</gene>
<proteinExistence type="predicted"/>
<dbReference type="InterPro" id="IPR050983">
    <property type="entry name" value="GST_Omega/HSP26"/>
</dbReference>
<accession>A0A160TL80</accession>
<dbReference type="Pfam" id="PF13417">
    <property type="entry name" value="GST_N_3"/>
    <property type="match status" value="1"/>
</dbReference>
<evidence type="ECO:0000313" key="2">
    <source>
        <dbReference type="EMBL" id="CUS45188.1"/>
    </source>
</evidence>
<dbReference type="CDD" id="cd03060">
    <property type="entry name" value="GST_N_Omega_like"/>
    <property type="match status" value="1"/>
</dbReference>
<dbReference type="Gene3D" id="1.20.1050.10">
    <property type="match status" value="1"/>
</dbReference>
<sequence>MDILYSFRRCPYAMRTRMALLVSGTRIEIREIVLRNKPVEMIAASPKGTVPVLVLADGQVIDESLDIMRWALRRADPEDWLAGDDTALIATFDHRFKHHLDRYKYADRHNANPEEHRLAGAMLLRELEERLAVSRNLCGEARSLADIAIMPFVRQFASVDRIWFDTLPLPGVQRWLADHIASLLFEQAMVRLAPWAPGDAPVMWLAANRHDHE</sequence>
<dbReference type="SUPFAM" id="SSF47616">
    <property type="entry name" value="GST C-terminal domain-like"/>
    <property type="match status" value="1"/>
</dbReference>
<organism evidence="2">
    <name type="scientific">hydrothermal vent metagenome</name>
    <dbReference type="NCBI Taxonomy" id="652676"/>
    <lineage>
        <taxon>unclassified sequences</taxon>
        <taxon>metagenomes</taxon>
        <taxon>ecological metagenomes</taxon>
    </lineage>
</organism>
<dbReference type="InterPro" id="IPR036249">
    <property type="entry name" value="Thioredoxin-like_sf"/>
</dbReference>
<reference evidence="2" key="1">
    <citation type="submission" date="2015-10" db="EMBL/GenBank/DDBJ databases">
        <authorList>
            <person name="Gilbert D.G."/>
        </authorList>
    </citation>
    <scope>NUCLEOTIDE SEQUENCE</scope>
</reference>
<evidence type="ECO:0000259" key="1">
    <source>
        <dbReference type="PROSITE" id="PS50404"/>
    </source>
</evidence>
<dbReference type="AlphaFoldDB" id="A0A160TL80"/>
<dbReference type="SUPFAM" id="SSF52833">
    <property type="entry name" value="Thioredoxin-like"/>
    <property type="match status" value="1"/>
</dbReference>
<dbReference type="EMBL" id="CZQE01000219">
    <property type="protein sequence ID" value="CUS45188.1"/>
    <property type="molecule type" value="Genomic_DNA"/>
</dbReference>
<keyword evidence="2" id="KW-0808">Transferase</keyword>
<name>A0A160TL80_9ZZZZ</name>